<dbReference type="GO" id="GO:0006526">
    <property type="term" value="P:L-arginine biosynthetic process"/>
    <property type="evidence" value="ECO:0007669"/>
    <property type="project" value="UniProtKB-UniRule"/>
</dbReference>
<keyword evidence="4 11" id="KW-0436">Ligase</keyword>
<name>A0A2W5SQD2_9CORY</name>
<keyword evidence="7 11" id="KW-0315">Glutamine amidotransferase</keyword>
<feature type="active site" evidence="11">
    <location>
        <position position="388"/>
    </location>
</feature>
<dbReference type="HAMAP" id="MF_01209">
    <property type="entry name" value="CPSase_S_chain"/>
    <property type="match status" value="1"/>
</dbReference>
<dbReference type="RefSeq" id="WP_303734804.1">
    <property type="nucleotide sequence ID" value="NZ_CAKZHK010000009.1"/>
</dbReference>
<dbReference type="SMART" id="SM01097">
    <property type="entry name" value="CPSase_sm_chain"/>
    <property type="match status" value="1"/>
</dbReference>
<evidence type="ECO:0000256" key="7">
    <source>
        <dbReference type="ARBA" id="ARBA00022962"/>
    </source>
</evidence>
<evidence type="ECO:0000256" key="9">
    <source>
        <dbReference type="ARBA" id="ARBA00048816"/>
    </source>
</evidence>
<dbReference type="InterPro" id="IPR029062">
    <property type="entry name" value="Class_I_gatase-like"/>
</dbReference>
<dbReference type="GO" id="GO:0044205">
    <property type="term" value="P:'de novo' UMP biosynthetic process"/>
    <property type="evidence" value="ECO:0007669"/>
    <property type="project" value="UniProtKB-UniRule"/>
</dbReference>
<organism evidence="13 14">
    <name type="scientific">Corynebacterium kroppenstedtii</name>
    <dbReference type="NCBI Taxonomy" id="161879"/>
    <lineage>
        <taxon>Bacteria</taxon>
        <taxon>Bacillati</taxon>
        <taxon>Actinomycetota</taxon>
        <taxon>Actinomycetes</taxon>
        <taxon>Mycobacteriales</taxon>
        <taxon>Corynebacteriaceae</taxon>
        <taxon>Corynebacterium</taxon>
    </lineage>
</organism>
<evidence type="ECO:0000313" key="14">
    <source>
        <dbReference type="Proteomes" id="UP000249432"/>
    </source>
</evidence>
<dbReference type="GO" id="GO:0005524">
    <property type="term" value="F:ATP binding"/>
    <property type="evidence" value="ECO:0007669"/>
    <property type="project" value="UniProtKB-UniRule"/>
</dbReference>
<gene>
    <name evidence="11" type="primary">carA</name>
    <name evidence="13" type="ORF">DI525_05715</name>
</gene>
<evidence type="ECO:0000256" key="2">
    <source>
        <dbReference type="ARBA" id="ARBA00005077"/>
    </source>
</evidence>
<evidence type="ECO:0000256" key="10">
    <source>
        <dbReference type="ARBA" id="ARBA00049285"/>
    </source>
</evidence>
<dbReference type="PRINTS" id="PR00096">
    <property type="entry name" value="GATASE"/>
</dbReference>
<dbReference type="InterPro" id="IPR050472">
    <property type="entry name" value="Anth_synth/Amidotransfase"/>
</dbReference>
<dbReference type="GO" id="GO:0006207">
    <property type="term" value="P:'de novo' pyrimidine nucleobase biosynthetic process"/>
    <property type="evidence" value="ECO:0007669"/>
    <property type="project" value="InterPro"/>
</dbReference>
<dbReference type="Gene3D" id="3.50.30.20">
    <property type="entry name" value="Carbamoyl-phosphate synthase small subunit, N-terminal domain"/>
    <property type="match status" value="1"/>
</dbReference>
<feature type="binding site" evidence="11">
    <location>
        <position position="286"/>
    </location>
    <ligand>
        <name>L-glutamine</name>
        <dbReference type="ChEBI" id="CHEBI:58359"/>
    </ligand>
</feature>
<proteinExistence type="inferred from homology"/>
<dbReference type="PANTHER" id="PTHR43418:SF7">
    <property type="entry name" value="CARBAMOYL-PHOSPHATE SYNTHASE SMALL CHAIN"/>
    <property type="match status" value="1"/>
</dbReference>
<comment type="subunit">
    <text evidence="11">Composed of two chains; the small (or glutamine) chain promotes the hydrolysis of glutamine to ammonia, which is used by the large (or ammonia) chain to synthesize carbamoyl phosphate. Tetramer of heterodimers (alpha,beta)4.</text>
</comment>
<feature type="region of interest" description="CPSase" evidence="11">
    <location>
        <begin position="1"/>
        <end position="208"/>
    </location>
</feature>
<dbReference type="GO" id="GO:0004359">
    <property type="term" value="F:glutaminase activity"/>
    <property type="evidence" value="ECO:0007669"/>
    <property type="project" value="RHEA"/>
</dbReference>
<dbReference type="EMBL" id="QFRA01000011">
    <property type="protein sequence ID" value="PZR04900.1"/>
    <property type="molecule type" value="Genomic_DNA"/>
</dbReference>
<reference evidence="13 14" key="1">
    <citation type="submission" date="2017-08" db="EMBL/GenBank/DDBJ databases">
        <title>Infants hospitalized years apart are colonized by the same room-sourced microbial strains.</title>
        <authorList>
            <person name="Brooks B."/>
            <person name="Olm M.R."/>
            <person name="Firek B.A."/>
            <person name="Baker R."/>
            <person name="Thomas B.C."/>
            <person name="Morowitz M.J."/>
            <person name="Banfield J.F."/>
        </authorList>
    </citation>
    <scope>NUCLEOTIDE SEQUENCE [LARGE SCALE GENOMIC DNA]</scope>
    <source>
        <strain evidence="13">S2_003_000_R1_3</strain>
    </source>
</reference>
<dbReference type="SUPFAM" id="SSF52021">
    <property type="entry name" value="Carbamoyl phosphate synthetase, small subunit N-terminal domain"/>
    <property type="match status" value="1"/>
</dbReference>
<feature type="binding site" evidence="11">
    <location>
        <position position="257"/>
    </location>
    <ligand>
        <name>L-glutamine</name>
        <dbReference type="ChEBI" id="CHEBI:58359"/>
    </ligand>
</feature>
<feature type="binding site" evidence="11">
    <location>
        <position position="259"/>
    </location>
    <ligand>
        <name>L-glutamine</name>
        <dbReference type="ChEBI" id="CHEBI:58359"/>
    </ligand>
</feature>
<dbReference type="InterPro" id="IPR006274">
    <property type="entry name" value="CarbamoylP_synth_ssu"/>
</dbReference>
<keyword evidence="11" id="KW-0055">Arginine biosynthesis</keyword>
<sequence>MSTSPTSLHTTDSPSSYADAQSGSLPAVLVLADGRVFRGTSFGATGRALGEAVFTTGMIGYQETMTDPSYRRQIVCATAPQIGNTGWNDEDDESRGSTIWVSGLIIRDLSACPSNWRSKRSLDEEMASQGIIGIKNVDTRALVRHLRDKGSVNAGIFTGDEAAKPVDELLSIVNEIPSMAGQDLAEEVSTDEPYIVEPEGTPSQSDTLTVVAYDMGIKTNTPRNFSRRGIKTVVVQANTSFDDIQKYNPDGVFISNGPGDPSTADTMVDIVRQVLSVKIPFFGICFGNQIFGRALGLGTYKLKFGHRGINVPVVDVATGRVSITAQNHGFALLPPHVDDASEKLSTEELTASFDTPFGPAHVTHICPNDNVVEGVALNDGRAFSVQYHPEAAAGPHDANPLFDQFVTVMQEGKAK</sequence>
<comment type="function">
    <text evidence="11">Small subunit of the glutamine-dependent carbamoyl phosphate synthetase (CPSase). CPSase catalyzes the formation of carbamoyl phosphate from the ammonia moiety of glutamine, carbonate, and phosphate donated by ATP, constituting the first step of 2 biosynthetic pathways, one leading to arginine and/or urea and the other to pyrimidine nucleotides. The small subunit (glutamine amidotransferase) binds and cleaves glutamine to supply the large subunit with the substrate ammonia.</text>
</comment>
<evidence type="ECO:0000256" key="1">
    <source>
        <dbReference type="ARBA" id="ARBA00004812"/>
    </source>
</evidence>
<feature type="binding site" evidence="11">
    <location>
        <position position="330"/>
    </location>
    <ligand>
        <name>L-glutamine</name>
        <dbReference type="ChEBI" id="CHEBI:58359"/>
    </ligand>
</feature>
<comment type="catalytic activity">
    <reaction evidence="9 11">
        <text>hydrogencarbonate + L-glutamine + 2 ATP + H2O = carbamoyl phosphate + L-glutamate + 2 ADP + phosphate + 2 H(+)</text>
        <dbReference type="Rhea" id="RHEA:18633"/>
        <dbReference type="ChEBI" id="CHEBI:15377"/>
        <dbReference type="ChEBI" id="CHEBI:15378"/>
        <dbReference type="ChEBI" id="CHEBI:17544"/>
        <dbReference type="ChEBI" id="CHEBI:29985"/>
        <dbReference type="ChEBI" id="CHEBI:30616"/>
        <dbReference type="ChEBI" id="CHEBI:43474"/>
        <dbReference type="ChEBI" id="CHEBI:58228"/>
        <dbReference type="ChEBI" id="CHEBI:58359"/>
        <dbReference type="ChEBI" id="CHEBI:456216"/>
        <dbReference type="EC" id="6.3.5.5"/>
    </reaction>
</comment>
<evidence type="ECO:0000256" key="5">
    <source>
        <dbReference type="ARBA" id="ARBA00022741"/>
    </source>
</evidence>
<evidence type="ECO:0000256" key="3">
    <source>
        <dbReference type="ARBA" id="ARBA00007800"/>
    </source>
</evidence>
<dbReference type="Gene3D" id="3.40.50.880">
    <property type="match status" value="1"/>
</dbReference>
<dbReference type="AlphaFoldDB" id="A0A2W5SQD2"/>
<feature type="binding site" evidence="11">
    <location>
        <position position="329"/>
    </location>
    <ligand>
        <name>L-glutamine</name>
        <dbReference type="ChEBI" id="CHEBI:58359"/>
    </ligand>
</feature>
<dbReference type="InterPro" id="IPR002474">
    <property type="entry name" value="CarbamoylP_synth_ssu_N"/>
</dbReference>
<dbReference type="CDD" id="cd01744">
    <property type="entry name" value="GATase1_CPSase"/>
    <property type="match status" value="1"/>
</dbReference>
<dbReference type="InterPro" id="IPR035686">
    <property type="entry name" value="CPSase_GATase1"/>
</dbReference>
<evidence type="ECO:0000256" key="4">
    <source>
        <dbReference type="ARBA" id="ARBA00022598"/>
    </source>
</evidence>
<dbReference type="InterPro" id="IPR017926">
    <property type="entry name" value="GATASE"/>
</dbReference>
<dbReference type="GO" id="GO:0004088">
    <property type="term" value="F:carbamoyl-phosphate synthase (glutamine-hydrolyzing) activity"/>
    <property type="evidence" value="ECO:0007669"/>
    <property type="project" value="UniProtKB-UniRule"/>
</dbReference>
<feature type="domain" description="Carbamoyl-phosphate synthase small subunit N-terminal" evidence="12">
    <location>
        <begin position="25"/>
        <end position="157"/>
    </location>
</feature>
<keyword evidence="6 11" id="KW-0067">ATP-binding</keyword>
<evidence type="ECO:0000256" key="11">
    <source>
        <dbReference type="HAMAP-Rule" id="MF_01209"/>
    </source>
</evidence>
<dbReference type="GO" id="GO:0006541">
    <property type="term" value="P:glutamine metabolic process"/>
    <property type="evidence" value="ECO:0007669"/>
    <property type="project" value="InterPro"/>
</dbReference>
<feature type="active site" description="Nucleophile" evidence="11">
    <location>
        <position position="285"/>
    </location>
</feature>
<accession>A0A2W5SQD2</accession>
<comment type="catalytic activity">
    <reaction evidence="10 11">
        <text>L-glutamine + H2O = L-glutamate + NH4(+)</text>
        <dbReference type="Rhea" id="RHEA:15889"/>
        <dbReference type="ChEBI" id="CHEBI:15377"/>
        <dbReference type="ChEBI" id="CHEBI:28938"/>
        <dbReference type="ChEBI" id="CHEBI:29985"/>
        <dbReference type="ChEBI" id="CHEBI:58359"/>
    </reaction>
</comment>
<comment type="pathway">
    <text evidence="2 11">Amino-acid biosynthesis; L-arginine biosynthesis; carbamoyl phosphate from bicarbonate: step 1/1.</text>
</comment>
<comment type="pathway">
    <text evidence="1 11">Pyrimidine metabolism; UMP biosynthesis via de novo pathway; (S)-dihydroorotate from bicarbonate: step 1/3.</text>
</comment>
<comment type="similarity">
    <text evidence="3 11">Belongs to the CarA family.</text>
</comment>
<evidence type="ECO:0000313" key="13">
    <source>
        <dbReference type="EMBL" id="PZR04900.1"/>
    </source>
</evidence>
<dbReference type="PANTHER" id="PTHR43418">
    <property type="entry name" value="MULTIFUNCTIONAL TRYPTOPHAN BIOSYNTHESIS PROTEIN-RELATED"/>
    <property type="match status" value="1"/>
</dbReference>
<evidence type="ECO:0000256" key="8">
    <source>
        <dbReference type="ARBA" id="ARBA00022975"/>
    </source>
</evidence>
<dbReference type="NCBIfam" id="NF009475">
    <property type="entry name" value="PRK12838.1"/>
    <property type="match status" value="1"/>
</dbReference>
<dbReference type="PRINTS" id="PR00099">
    <property type="entry name" value="CPSGATASE"/>
</dbReference>
<evidence type="ECO:0000256" key="6">
    <source>
        <dbReference type="ARBA" id="ARBA00022840"/>
    </source>
</evidence>
<keyword evidence="11" id="KW-0028">Amino-acid biosynthesis</keyword>
<feature type="binding site" evidence="11">
    <location>
        <position position="289"/>
    </location>
    <ligand>
        <name>L-glutamine</name>
        <dbReference type="ChEBI" id="CHEBI:58359"/>
    </ligand>
</feature>
<feature type="binding site" evidence="11">
    <location>
        <position position="327"/>
    </location>
    <ligand>
        <name>L-glutamine</name>
        <dbReference type="ChEBI" id="CHEBI:58359"/>
    </ligand>
</feature>
<feature type="binding site" evidence="11">
    <location>
        <position position="69"/>
    </location>
    <ligand>
        <name>L-glutamine</name>
        <dbReference type="ChEBI" id="CHEBI:58359"/>
    </ligand>
</feature>
<comment type="caution">
    <text evidence="13">The sequence shown here is derived from an EMBL/GenBank/DDBJ whole genome shotgun (WGS) entry which is preliminary data.</text>
</comment>
<dbReference type="Pfam" id="PF00117">
    <property type="entry name" value="GATase"/>
    <property type="match status" value="1"/>
</dbReference>
<evidence type="ECO:0000259" key="12">
    <source>
        <dbReference type="SMART" id="SM01097"/>
    </source>
</evidence>
<keyword evidence="5 11" id="KW-0547">Nucleotide-binding</keyword>
<dbReference type="EC" id="6.3.5.5" evidence="11"/>
<dbReference type="SUPFAM" id="SSF52317">
    <property type="entry name" value="Class I glutamine amidotransferase-like"/>
    <property type="match status" value="1"/>
</dbReference>
<keyword evidence="8 11" id="KW-0665">Pyrimidine biosynthesis</keyword>
<dbReference type="Pfam" id="PF00988">
    <property type="entry name" value="CPSase_sm_chain"/>
    <property type="match status" value="1"/>
</dbReference>
<dbReference type="NCBIfam" id="TIGR01368">
    <property type="entry name" value="CPSaseIIsmall"/>
    <property type="match status" value="1"/>
</dbReference>
<protein>
    <recommendedName>
        <fullName evidence="11">Carbamoyl phosphate synthase small chain</fullName>
        <ecNumber evidence="11">6.3.5.5</ecNumber>
    </recommendedName>
    <alternativeName>
        <fullName evidence="11">Carbamoyl phosphate synthetase glutamine chain</fullName>
    </alternativeName>
</protein>
<dbReference type="PROSITE" id="PS51273">
    <property type="entry name" value="GATASE_TYPE_1"/>
    <property type="match status" value="1"/>
</dbReference>
<dbReference type="UniPathway" id="UPA00070">
    <property type="reaction ID" value="UER00115"/>
</dbReference>
<dbReference type="UniPathway" id="UPA00068">
    <property type="reaction ID" value="UER00171"/>
</dbReference>
<feature type="active site" evidence="11">
    <location>
        <position position="390"/>
    </location>
</feature>
<dbReference type="Proteomes" id="UP000249432">
    <property type="component" value="Unassembled WGS sequence"/>
</dbReference>
<dbReference type="PRINTS" id="PR00097">
    <property type="entry name" value="ANTSNTHASEII"/>
</dbReference>
<dbReference type="FunFam" id="3.50.30.20:FF:000001">
    <property type="entry name" value="Carbamoyl-phosphate synthase small chain"/>
    <property type="match status" value="1"/>
</dbReference>
<dbReference type="InterPro" id="IPR036480">
    <property type="entry name" value="CarbP_synth_ssu_N_sf"/>
</dbReference>